<sequence length="107" mass="12733">MDDFSDWSATSLPKEEKPVKQFTGFSFCKRRLAHFYDRLSVDQQNPQYLYANNQELSIEDQLIDAQNQYLSNQSEKSHHKHWHHKYWSKKCNKGKNEAVKEPAKESN</sequence>
<accession>A0A9N9RSL9</accession>
<dbReference type="AlphaFoldDB" id="A0A9N9RSL9"/>
<organism evidence="1 2">
    <name type="scientific">Chironomus riparius</name>
    <dbReference type="NCBI Taxonomy" id="315576"/>
    <lineage>
        <taxon>Eukaryota</taxon>
        <taxon>Metazoa</taxon>
        <taxon>Ecdysozoa</taxon>
        <taxon>Arthropoda</taxon>
        <taxon>Hexapoda</taxon>
        <taxon>Insecta</taxon>
        <taxon>Pterygota</taxon>
        <taxon>Neoptera</taxon>
        <taxon>Endopterygota</taxon>
        <taxon>Diptera</taxon>
        <taxon>Nematocera</taxon>
        <taxon>Chironomoidea</taxon>
        <taxon>Chironomidae</taxon>
        <taxon>Chironominae</taxon>
        <taxon>Chironomus</taxon>
    </lineage>
</organism>
<protein>
    <submittedName>
        <fullName evidence="1">Uncharacterized protein</fullName>
    </submittedName>
</protein>
<evidence type="ECO:0000313" key="2">
    <source>
        <dbReference type="Proteomes" id="UP001153620"/>
    </source>
</evidence>
<proteinExistence type="predicted"/>
<name>A0A9N9RSL9_9DIPT</name>
<evidence type="ECO:0000313" key="1">
    <source>
        <dbReference type="EMBL" id="CAG9802037.1"/>
    </source>
</evidence>
<gene>
    <name evidence="1" type="ORF">CHIRRI_LOCUS4953</name>
</gene>
<keyword evidence="2" id="KW-1185">Reference proteome</keyword>
<reference evidence="1" key="1">
    <citation type="submission" date="2022-01" db="EMBL/GenBank/DDBJ databases">
        <authorList>
            <person name="King R."/>
        </authorList>
    </citation>
    <scope>NUCLEOTIDE SEQUENCE</scope>
</reference>
<dbReference type="EMBL" id="OU895878">
    <property type="protein sequence ID" value="CAG9802037.1"/>
    <property type="molecule type" value="Genomic_DNA"/>
</dbReference>
<reference evidence="1" key="2">
    <citation type="submission" date="2022-10" db="EMBL/GenBank/DDBJ databases">
        <authorList>
            <consortium name="ENA_rothamsted_submissions"/>
            <consortium name="culmorum"/>
            <person name="King R."/>
        </authorList>
    </citation>
    <scope>NUCLEOTIDE SEQUENCE</scope>
</reference>
<dbReference type="Proteomes" id="UP001153620">
    <property type="component" value="Chromosome 2"/>
</dbReference>